<reference evidence="2" key="1">
    <citation type="submission" date="2022-11" db="UniProtKB">
        <authorList>
            <consortium name="WormBaseParasite"/>
        </authorList>
    </citation>
    <scope>IDENTIFICATION</scope>
</reference>
<dbReference type="Proteomes" id="UP000887563">
    <property type="component" value="Unplaced"/>
</dbReference>
<protein>
    <submittedName>
        <fullName evidence="2">Uncharacterized protein</fullName>
    </submittedName>
</protein>
<keyword evidence="1" id="KW-1185">Reference proteome</keyword>
<proteinExistence type="predicted"/>
<accession>A0A914KHL9</accession>
<evidence type="ECO:0000313" key="1">
    <source>
        <dbReference type="Proteomes" id="UP000887563"/>
    </source>
</evidence>
<dbReference type="AlphaFoldDB" id="A0A914KHL9"/>
<evidence type="ECO:0000313" key="2">
    <source>
        <dbReference type="WBParaSite" id="Minc3s00004g00221"/>
    </source>
</evidence>
<sequence>MTNRIFAGKTVFVLLRRVGRAWSSLHDGRASLRSPLASLAATVRSGGRRSARHTRLPPQRQKLFFRENLVEWVKTNGQLCQIKSDFVDFGVNQLSSKSSRRTSRHRILCRSLTIKKYGTETEQENFKKKNFKKTSRKAHHQNIRINSLWKQL</sequence>
<name>A0A914KHL9_MELIC</name>
<dbReference type="WBParaSite" id="Minc3s00004g00221">
    <property type="protein sequence ID" value="Minc3s00004g00221"/>
    <property type="gene ID" value="Minc3s00004g00221"/>
</dbReference>
<organism evidence="1 2">
    <name type="scientific">Meloidogyne incognita</name>
    <name type="common">Southern root-knot nematode worm</name>
    <name type="synonym">Oxyuris incognita</name>
    <dbReference type="NCBI Taxonomy" id="6306"/>
    <lineage>
        <taxon>Eukaryota</taxon>
        <taxon>Metazoa</taxon>
        <taxon>Ecdysozoa</taxon>
        <taxon>Nematoda</taxon>
        <taxon>Chromadorea</taxon>
        <taxon>Rhabditida</taxon>
        <taxon>Tylenchina</taxon>
        <taxon>Tylenchomorpha</taxon>
        <taxon>Tylenchoidea</taxon>
        <taxon>Meloidogynidae</taxon>
        <taxon>Meloidogyninae</taxon>
        <taxon>Meloidogyne</taxon>
        <taxon>Meloidogyne incognita group</taxon>
    </lineage>
</organism>